<dbReference type="GO" id="GO:0003700">
    <property type="term" value="F:DNA-binding transcription factor activity"/>
    <property type="evidence" value="ECO:0007669"/>
    <property type="project" value="InterPro"/>
</dbReference>
<dbReference type="InterPro" id="IPR018060">
    <property type="entry name" value="HTH_AraC"/>
</dbReference>
<dbReference type="EMBL" id="RBZU01000004">
    <property type="protein sequence ID" value="RKP55682.1"/>
    <property type="molecule type" value="Genomic_DNA"/>
</dbReference>
<keyword evidence="6" id="KW-1185">Reference proteome</keyword>
<evidence type="ECO:0000256" key="2">
    <source>
        <dbReference type="ARBA" id="ARBA00023125"/>
    </source>
</evidence>
<dbReference type="SMART" id="SM00342">
    <property type="entry name" value="HTH_ARAC"/>
    <property type="match status" value="1"/>
</dbReference>
<reference evidence="5 6" key="1">
    <citation type="submission" date="2018-10" db="EMBL/GenBank/DDBJ databases">
        <title>Robbsia sp. DHC34, isolated from soil.</title>
        <authorList>
            <person name="Gao Z.-H."/>
            <person name="Qiu L.-H."/>
        </authorList>
    </citation>
    <scope>NUCLEOTIDE SEQUENCE [LARGE SCALE GENOMIC DNA]</scope>
    <source>
        <strain evidence="5 6">DHC34</strain>
    </source>
</reference>
<dbReference type="Proteomes" id="UP000270342">
    <property type="component" value="Unassembled WGS sequence"/>
</dbReference>
<dbReference type="PROSITE" id="PS00041">
    <property type="entry name" value="HTH_ARAC_FAMILY_1"/>
    <property type="match status" value="1"/>
</dbReference>
<comment type="caution">
    <text evidence="5">The sequence shown here is derived from an EMBL/GenBank/DDBJ whole genome shotgun (WGS) entry which is preliminary data.</text>
</comment>
<protein>
    <submittedName>
        <fullName evidence="5">AraC family transcriptional regulator</fullName>
    </submittedName>
</protein>
<dbReference type="InterPro" id="IPR009057">
    <property type="entry name" value="Homeodomain-like_sf"/>
</dbReference>
<sequence>MRTPLPFEPELSEGRGTTHAAWSAPYDFARALRHHTDVTPRAFESSGTTDTPCIADETAWRILPRSGPTPVRSAHAGVRFSRWRDAHEYGGEYQCQAEAGIYTLGIALQPTDAVLVVDGRRVHESALRVGSILASGPGQHWHAEFRRRSDFLHVHYDPEFLSDCIERSTGRRLDIGELFVSPVVLVDNITLDLARSLIASAESSTGFAEVTAHALGTAIAARVLELLHETPRLSRMLAQGARQPAGPATLAPWRMRKVLAFIDANLGRPLSLQTIADASGLSKMHFAALFRASTGLSPSEFVAQRRIERAQDLLRTTPMQVVDVAFSLGFQTQAHFSTVFKRLIGEAPSEWRRRHAAGDALHEASLTQA</sequence>
<dbReference type="RefSeq" id="WP_121086220.1">
    <property type="nucleotide sequence ID" value="NZ_RBZU01000004.1"/>
</dbReference>
<accession>A0A494XYT8</accession>
<dbReference type="SUPFAM" id="SSF46689">
    <property type="entry name" value="Homeodomain-like"/>
    <property type="match status" value="2"/>
</dbReference>
<evidence type="ECO:0000313" key="6">
    <source>
        <dbReference type="Proteomes" id="UP000270342"/>
    </source>
</evidence>
<keyword evidence="2" id="KW-0238">DNA-binding</keyword>
<dbReference type="PANTHER" id="PTHR46796">
    <property type="entry name" value="HTH-TYPE TRANSCRIPTIONAL ACTIVATOR RHAS-RELATED"/>
    <property type="match status" value="1"/>
</dbReference>
<evidence type="ECO:0000259" key="4">
    <source>
        <dbReference type="PROSITE" id="PS01124"/>
    </source>
</evidence>
<dbReference type="Pfam" id="PF12833">
    <property type="entry name" value="HTH_18"/>
    <property type="match status" value="1"/>
</dbReference>
<dbReference type="PANTHER" id="PTHR46796:SF14">
    <property type="entry name" value="TRANSCRIPTIONAL REGULATORY PROTEIN"/>
    <property type="match status" value="1"/>
</dbReference>
<keyword evidence="3" id="KW-0804">Transcription</keyword>
<dbReference type="OrthoDB" id="9816344at2"/>
<keyword evidence="1" id="KW-0805">Transcription regulation</keyword>
<organism evidence="5 6">
    <name type="scientific">Pararobbsia silviterrae</name>
    <dbReference type="NCBI Taxonomy" id="1792498"/>
    <lineage>
        <taxon>Bacteria</taxon>
        <taxon>Pseudomonadati</taxon>
        <taxon>Pseudomonadota</taxon>
        <taxon>Betaproteobacteria</taxon>
        <taxon>Burkholderiales</taxon>
        <taxon>Burkholderiaceae</taxon>
        <taxon>Pararobbsia</taxon>
    </lineage>
</organism>
<dbReference type="Gene3D" id="1.10.10.60">
    <property type="entry name" value="Homeodomain-like"/>
    <property type="match status" value="2"/>
</dbReference>
<dbReference type="InterPro" id="IPR020449">
    <property type="entry name" value="Tscrpt_reg_AraC-type_HTH"/>
</dbReference>
<proteinExistence type="predicted"/>
<dbReference type="AlphaFoldDB" id="A0A494XYT8"/>
<name>A0A494XYT8_9BURK</name>
<evidence type="ECO:0000256" key="3">
    <source>
        <dbReference type="ARBA" id="ARBA00023163"/>
    </source>
</evidence>
<dbReference type="InterPro" id="IPR050204">
    <property type="entry name" value="AraC_XylS_family_regulators"/>
</dbReference>
<evidence type="ECO:0000313" key="5">
    <source>
        <dbReference type="EMBL" id="RKP55682.1"/>
    </source>
</evidence>
<feature type="domain" description="HTH araC/xylS-type" evidence="4">
    <location>
        <begin position="256"/>
        <end position="354"/>
    </location>
</feature>
<dbReference type="PROSITE" id="PS01124">
    <property type="entry name" value="HTH_ARAC_FAMILY_2"/>
    <property type="match status" value="1"/>
</dbReference>
<dbReference type="GO" id="GO:0043565">
    <property type="term" value="F:sequence-specific DNA binding"/>
    <property type="evidence" value="ECO:0007669"/>
    <property type="project" value="InterPro"/>
</dbReference>
<gene>
    <name evidence="5" type="ORF">D7S86_10655</name>
</gene>
<evidence type="ECO:0000256" key="1">
    <source>
        <dbReference type="ARBA" id="ARBA00023015"/>
    </source>
</evidence>
<dbReference type="InterPro" id="IPR018062">
    <property type="entry name" value="HTH_AraC-typ_CS"/>
</dbReference>
<dbReference type="PRINTS" id="PR00032">
    <property type="entry name" value="HTHARAC"/>
</dbReference>